<dbReference type="SMART" id="SM00320">
    <property type="entry name" value="WD40"/>
    <property type="match status" value="2"/>
</dbReference>
<evidence type="ECO:0000256" key="3">
    <source>
        <dbReference type="PROSITE-ProRule" id="PRU00221"/>
    </source>
</evidence>
<protein>
    <submittedName>
        <fullName evidence="4">Uncharacterized protein</fullName>
    </submittedName>
</protein>
<dbReference type="Pfam" id="PF00400">
    <property type="entry name" value="WD40"/>
    <property type="match status" value="1"/>
</dbReference>
<evidence type="ECO:0000313" key="5">
    <source>
        <dbReference type="Proteomes" id="UP000269721"/>
    </source>
</evidence>
<dbReference type="InterPro" id="IPR015943">
    <property type="entry name" value="WD40/YVTN_repeat-like_dom_sf"/>
</dbReference>
<keyword evidence="1 3" id="KW-0853">WD repeat</keyword>
<feature type="non-terminal residue" evidence="4">
    <location>
        <position position="458"/>
    </location>
</feature>
<dbReference type="Proteomes" id="UP000269721">
    <property type="component" value="Unassembled WGS sequence"/>
</dbReference>
<dbReference type="Gene3D" id="2.130.10.10">
    <property type="entry name" value="YVTN repeat-like/Quinoprotein amine dehydrogenase"/>
    <property type="match status" value="1"/>
</dbReference>
<dbReference type="SUPFAM" id="SSF50978">
    <property type="entry name" value="WD40 repeat-like"/>
    <property type="match status" value="1"/>
</dbReference>
<sequence>MRDKEVALTLPLQFRPTIQFLERGKYGFDFAPHCFAHGVPATQYLERADVGEEREDNGAIRKGSQMGSFALQVADRGAYSVMRAKAVLTGRCGKNQLHDALGRPKAELVEEGGARGCGPFAADQRRGEESLLPPSDALEQADQSFGREARARSLTRLLLLLVRFIRNNFLIAVLVPPRIAILRENRIVRVLKIGVITAVDRSICQLNSFWTFRPLTRSSHWHSKWRASCRRGSSSPRSCLTAVSARAVGVEGQLGVAGLDDCSATKFGLGAARRGNAKTYSVGLEENSTPTGMQSWLREAGEVERREGPKWVRDPRAFFHRGEITAGHSNRVFAAKFHPKDSNFLISGGWDSTVQLWDIRARCSVRSLYGPHICGDALDFDAAGEKILTGAYMKEDPLQLWSWSTGNLIETIPWTIAEGGRNCEIYSAGFSKDGRYIIAGGGGAAQNEIKIFDAASKK</sequence>
<gene>
    <name evidence="4" type="ORF">BDK51DRAFT_25550</name>
</gene>
<organism evidence="4 5">
    <name type="scientific">Blyttiomyces helicus</name>
    <dbReference type="NCBI Taxonomy" id="388810"/>
    <lineage>
        <taxon>Eukaryota</taxon>
        <taxon>Fungi</taxon>
        <taxon>Fungi incertae sedis</taxon>
        <taxon>Chytridiomycota</taxon>
        <taxon>Chytridiomycota incertae sedis</taxon>
        <taxon>Chytridiomycetes</taxon>
        <taxon>Chytridiomycetes incertae sedis</taxon>
        <taxon>Blyttiomyces</taxon>
    </lineage>
</organism>
<name>A0A4P9VVM2_9FUNG</name>
<dbReference type="InterPro" id="IPR001680">
    <property type="entry name" value="WD40_rpt"/>
</dbReference>
<keyword evidence="5" id="KW-1185">Reference proteome</keyword>
<evidence type="ECO:0000256" key="1">
    <source>
        <dbReference type="ARBA" id="ARBA00022574"/>
    </source>
</evidence>
<dbReference type="PANTHER" id="PTHR47822:SF2">
    <property type="entry name" value="F-BOX AND WD-40 DOMAIN PROTEIN 7"/>
    <property type="match status" value="1"/>
</dbReference>
<dbReference type="InterPro" id="IPR036322">
    <property type="entry name" value="WD40_repeat_dom_sf"/>
</dbReference>
<evidence type="ECO:0000256" key="2">
    <source>
        <dbReference type="ARBA" id="ARBA00022737"/>
    </source>
</evidence>
<dbReference type="PROSITE" id="PS50082">
    <property type="entry name" value="WD_REPEATS_2"/>
    <property type="match status" value="1"/>
</dbReference>
<feature type="repeat" description="WD" evidence="3">
    <location>
        <begin position="325"/>
        <end position="367"/>
    </location>
</feature>
<keyword evidence="2" id="KW-0677">Repeat</keyword>
<proteinExistence type="predicted"/>
<evidence type="ECO:0000313" key="4">
    <source>
        <dbReference type="EMBL" id="RKO83709.1"/>
    </source>
</evidence>
<dbReference type="AlphaFoldDB" id="A0A4P9VVM2"/>
<dbReference type="OrthoDB" id="10251741at2759"/>
<dbReference type="PROSITE" id="PS00678">
    <property type="entry name" value="WD_REPEATS_1"/>
    <property type="match status" value="1"/>
</dbReference>
<dbReference type="PROSITE" id="PS50294">
    <property type="entry name" value="WD_REPEATS_REGION"/>
    <property type="match status" value="1"/>
</dbReference>
<reference evidence="5" key="1">
    <citation type="journal article" date="2018" name="Nat. Microbiol.">
        <title>Leveraging single-cell genomics to expand the fungal tree of life.</title>
        <authorList>
            <person name="Ahrendt S.R."/>
            <person name="Quandt C.A."/>
            <person name="Ciobanu D."/>
            <person name="Clum A."/>
            <person name="Salamov A."/>
            <person name="Andreopoulos B."/>
            <person name="Cheng J.F."/>
            <person name="Woyke T."/>
            <person name="Pelin A."/>
            <person name="Henrissat B."/>
            <person name="Reynolds N.K."/>
            <person name="Benny G.L."/>
            <person name="Smith M.E."/>
            <person name="James T.Y."/>
            <person name="Grigoriev I.V."/>
        </authorList>
    </citation>
    <scope>NUCLEOTIDE SEQUENCE [LARGE SCALE GENOMIC DNA]</scope>
</reference>
<accession>A0A4P9VVM2</accession>
<dbReference type="EMBL" id="ML000925">
    <property type="protein sequence ID" value="RKO83709.1"/>
    <property type="molecule type" value="Genomic_DNA"/>
</dbReference>
<dbReference type="PANTHER" id="PTHR47822">
    <property type="entry name" value="CARBOHYDRATE BINDING DOMAIN CONTAINING PROTEIN"/>
    <property type="match status" value="1"/>
</dbReference>
<dbReference type="InterPro" id="IPR019775">
    <property type="entry name" value="WD40_repeat_CS"/>
</dbReference>